<organism evidence="2 3">
    <name type="scientific">Camelus dromedarius</name>
    <name type="common">Dromedary</name>
    <name type="synonym">Arabian camel</name>
    <dbReference type="NCBI Taxonomy" id="9838"/>
    <lineage>
        <taxon>Eukaryota</taxon>
        <taxon>Metazoa</taxon>
        <taxon>Chordata</taxon>
        <taxon>Craniata</taxon>
        <taxon>Vertebrata</taxon>
        <taxon>Euteleostomi</taxon>
        <taxon>Mammalia</taxon>
        <taxon>Eutheria</taxon>
        <taxon>Laurasiatheria</taxon>
        <taxon>Artiodactyla</taxon>
        <taxon>Tylopoda</taxon>
        <taxon>Camelidae</taxon>
        <taxon>Camelus</taxon>
    </lineage>
</organism>
<dbReference type="PANTHER" id="PTHR47222">
    <property type="entry name" value="ZINC FINGER PROTEIN 532-RELATED"/>
    <property type="match status" value="1"/>
</dbReference>
<reference evidence="2 3" key="1">
    <citation type="journal article" date="2019" name="Mol. Ecol. Resour.">
        <title>Improving Illumina assemblies with Hi-C and long reads: an example with the North African dromedary.</title>
        <authorList>
            <person name="Elbers J.P."/>
            <person name="Rogers M.F."/>
            <person name="Perelman P.L."/>
            <person name="Proskuryakova A.A."/>
            <person name="Serdyukova N.A."/>
            <person name="Johnson W.E."/>
            <person name="Horin P."/>
            <person name="Corander J."/>
            <person name="Murphy D."/>
            <person name="Burger P.A."/>
        </authorList>
    </citation>
    <scope>NUCLEOTIDE SEQUENCE [LARGE SCALE GENOMIC DNA]</scope>
    <source>
        <strain evidence="2">Drom800</strain>
        <tissue evidence="2">Blood</tissue>
    </source>
</reference>
<sequence length="270" mass="29147">MSSGEIKGMVMRVLPEVNLDAGKKPSEQTGSMVVSVILRAPVQSVVITNAVAPAELTPKQVMIKPVVTAFLLVSAVKTAGSQVVNVKLANNTTVIKTVISAASIQGTSNAIINAASATQQQTAVGAQATSELCQVLTTSQQQIKQAIIDVVASQPPKTVSRVLEVSSLQSSVVEAFNEKQLMMDHVMSMHGTLKIMEGPPNLDSRRTFVKQLMLEKHIQFMHGIKDPDVKEKTDATNEEEMEIEDAKLPSPKRKLEEPVLEFRLPRGAIT</sequence>
<proteinExistence type="predicted"/>
<evidence type="ECO:0000256" key="1">
    <source>
        <dbReference type="SAM" id="MobiDB-lite"/>
    </source>
</evidence>
<comment type="caution">
    <text evidence="2">The sequence shown here is derived from an EMBL/GenBank/DDBJ whole genome shotgun (WGS) entry which is preliminary data.</text>
</comment>
<evidence type="ECO:0000313" key="2">
    <source>
        <dbReference type="EMBL" id="KAB1270797.1"/>
    </source>
</evidence>
<dbReference type="PANTHER" id="PTHR47222:SF3">
    <property type="entry name" value="ZINC FINGER PROTEIN 532"/>
    <property type="match status" value="1"/>
</dbReference>
<accession>A0A5N4DI86</accession>
<keyword evidence="3" id="KW-1185">Reference proteome</keyword>
<gene>
    <name evidence="2" type="ORF">Cadr_000008868</name>
</gene>
<evidence type="ECO:0000313" key="3">
    <source>
        <dbReference type="Proteomes" id="UP000299084"/>
    </source>
</evidence>
<dbReference type="InterPro" id="IPR045914">
    <property type="entry name" value="Zn532-like"/>
</dbReference>
<dbReference type="AlphaFoldDB" id="A0A5N4DI86"/>
<dbReference type="EMBL" id="JWIN03000011">
    <property type="protein sequence ID" value="KAB1270797.1"/>
    <property type="molecule type" value="Genomic_DNA"/>
</dbReference>
<name>A0A5N4DI86_CAMDR</name>
<dbReference type="Proteomes" id="UP000299084">
    <property type="component" value="Unassembled WGS sequence"/>
</dbReference>
<feature type="region of interest" description="Disordered" evidence="1">
    <location>
        <begin position="230"/>
        <end position="252"/>
    </location>
</feature>
<protein>
    <submittedName>
        <fullName evidence="2">Zinc finger protein 532</fullName>
    </submittedName>
</protein>